<feature type="compositionally biased region" description="Polar residues" evidence="1">
    <location>
        <begin position="8"/>
        <end position="24"/>
    </location>
</feature>
<dbReference type="EMBL" id="CP092621">
    <property type="protein sequence ID" value="UMM19659.1"/>
    <property type="molecule type" value="Genomic_DNA"/>
</dbReference>
<keyword evidence="3" id="KW-1185">Reference proteome</keyword>
<evidence type="ECO:0000313" key="2">
    <source>
        <dbReference type="EMBL" id="UMM19659.1"/>
    </source>
</evidence>
<dbReference type="AlphaFoldDB" id="A0AAE9J8Y0"/>
<name>A0AAE9J8Y0_CAEBR</name>
<feature type="compositionally biased region" description="Basic and acidic residues" evidence="1">
    <location>
        <begin position="177"/>
        <end position="190"/>
    </location>
</feature>
<reference evidence="2 3" key="1">
    <citation type="submission" date="2022-04" db="EMBL/GenBank/DDBJ databases">
        <title>Chromosome-level reference genomes for two strains of Caenorhabditis briggsae: an improved platform for comparative genomics.</title>
        <authorList>
            <person name="Stevens L."/>
            <person name="Andersen E."/>
        </authorList>
    </citation>
    <scope>NUCLEOTIDE SEQUENCE [LARGE SCALE GENOMIC DNA]</scope>
    <source>
        <strain evidence="2">VX34</strain>
        <tissue evidence="2">Whole-organism</tissue>
    </source>
</reference>
<feature type="compositionally biased region" description="Basic and acidic residues" evidence="1">
    <location>
        <begin position="281"/>
        <end position="294"/>
    </location>
</feature>
<feature type="compositionally biased region" description="Basic and acidic residues" evidence="1">
    <location>
        <begin position="95"/>
        <end position="104"/>
    </location>
</feature>
<proteinExistence type="predicted"/>
<feature type="compositionally biased region" description="Low complexity" evidence="1">
    <location>
        <begin position="164"/>
        <end position="173"/>
    </location>
</feature>
<accession>A0AAE9J8Y0</accession>
<evidence type="ECO:0000313" key="3">
    <source>
        <dbReference type="Proteomes" id="UP000829354"/>
    </source>
</evidence>
<gene>
    <name evidence="2" type="ORF">L5515_015155</name>
</gene>
<evidence type="ECO:0000256" key="1">
    <source>
        <dbReference type="SAM" id="MobiDB-lite"/>
    </source>
</evidence>
<feature type="region of interest" description="Disordered" evidence="1">
    <location>
        <begin position="1"/>
        <end position="27"/>
    </location>
</feature>
<feature type="region of interest" description="Disordered" evidence="1">
    <location>
        <begin position="222"/>
        <end position="302"/>
    </location>
</feature>
<sequence>MDFELVLSNENSNGADSPPSTSSEDFPLDEYERISALSQAELTLMGDLEDVKVSSNLLEDAKDACRKRITAILEFSKGRPLGGNEDCGIHVLDENQLRRIDEWRNPNFESDASSPEAPDEPASAEQTREEAASAEISPAEADQEEPALASLNANIRPDVSTSKAPAEPASAEQAPDEAAKEEHAQEEAFPKDSTPAPVYGPNAVLKKIPEWTKKYKVHEADLPSHRYPVDPYRPGTTEAKKKMNQEAGTPGSSQKKKPRTEAALLMAMDFGPKAGGSLQDISRRMGTERTENAKKVARRSCH</sequence>
<organism evidence="2 3">
    <name type="scientific">Caenorhabditis briggsae</name>
    <dbReference type="NCBI Taxonomy" id="6238"/>
    <lineage>
        <taxon>Eukaryota</taxon>
        <taxon>Metazoa</taxon>
        <taxon>Ecdysozoa</taxon>
        <taxon>Nematoda</taxon>
        <taxon>Chromadorea</taxon>
        <taxon>Rhabditida</taxon>
        <taxon>Rhabditina</taxon>
        <taxon>Rhabditomorpha</taxon>
        <taxon>Rhabditoidea</taxon>
        <taxon>Rhabditidae</taxon>
        <taxon>Peloderinae</taxon>
        <taxon>Caenorhabditis</taxon>
    </lineage>
</organism>
<feature type="region of interest" description="Disordered" evidence="1">
    <location>
        <begin position="95"/>
        <end position="201"/>
    </location>
</feature>
<protein>
    <submittedName>
        <fullName evidence="2">Uncharacterized protein</fullName>
    </submittedName>
</protein>
<dbReference type="Proteomes" id="UP000829354">
    <property type="component" value="Chromosome II"/>
</dbReference>